<dbReference type="SUPFAM" id="SSF51445">
    <property type="entry name" value="(Trans)glycosidases"/>
    <property type="match status" value="1"/>
</dbReference>
<dbReference type="Pfam" id="PF16657">
    <property type="entry name" value="Malt_amylase_C"/>
    <property type="match status" value="1"/>
</dbReference>
<dbReference type="Gene3D" id="3.20.20.80">
    <property type="entry name" value="Glycosidases"/>
    <property type="match status" value="1"/>
</dbReference>
<dbReference type="GO" id="GO:0005975">
    <property type="term" value="P:carbohydrate metabolic process"/>
    <property type="evidence" value="ECO:0007669"/>
    <property type="project" value="InterPro"/>
</dbReference>
<proteinExistence type="predicted"/>
<dbReference type="InterPro" id="IPR045857">
    <property type="entry name" value="O16G_dom_2"/>
</dbReference>
<dbReference type="EMBL" id="LAZR01006982">
    <property type="protein sequence ID" value="KKM88268.1"/>
    <property type="molecule type" value="Genomic_DNA"/>
</dbReference>
<feature type="domain" description="Glycosyl hydrolase family 13 catalytic" evidence="3">
    <location>
        <begin position="17"/>
        <end position="375"/>
    </location>
</feature>
<dbReference type="Pfam" id="PF00128">
    <property type="entry name" value="Alpha-amylase"/>
    <property type="match status" value="1"/>
</dbReference>
<dbReference type="InterPro" id="IPR017853">
    <property type="entry name" value="GH"/>
</dbReference>
<organism evidence="4">
    <name type="scientific">marine sediment metagenome</name>
    <dbReference type="NCBI Taxonomy" id="412755"/>
    <lineage>
        <taxon>unclassified sequences</taxon>
        <taxon>metagenomes</taxon>
        <taxon>ecological metagenomes</taxon>
    </lineage>
</organism>
<dbReference type="Gene3D" id="2.60.40.1180">
    <property type="entry name" value="Golgi alpha-mannosidase II"/>
    <property type="match status" value="1"/>
</dbReference>
<keyword evidence="2" id="KW-0326">Glycosidase</keyword>
<accession>A0A0F9L3E4</accession>
<dbReference type="SMART" id="SM00642">
    <property type="entry name" value="Aamy"/>
    <property type="match status" value="1"/>
</dbReference>
<sequence length="479" mass="55943">MESNWLPKWAKGRIIYQIFPDRFYNGDKANDPPNAEKWEKLPVSRKTLYGGDIRGIIKKIPYLVELGIDAIYLTPIFASPSPHKYDTTDYHQIDPHFGNVKTLKELVRKCHKNIIKVILDGVFGHCGEFFFAFQDILEKGPKSKFADWFYIRSFPIKKLPKPTYEACGIWWLPRLGTENLEVKKYIFSVATYWMEKTKINGWRLDVADEIGHEFWKEFRKLIKKVNPEAIILGEIWHIASPWLQGDEFDSVMNYPFRQLVVDFFAKNKINAKEFDEGLTWIRKAYKKEVNHILYNLIGSHDTPRFLTLCRGNVRKMMLAMIFQMTYPGIPVIYYGDERGMVGGADPDNRRAMDWGELKGQRKELFELYKKLVTLRKSHPALKIGEFFTHFIDRKNNIYSYLRRSEDEEVIVVLNNSGKVRKVKVNTPNVWRGSIVDLLGAGAYRILRGKILVTMKPYSGLVLKTEKLISQCYREVLNCS</sequence>
<dbReference type="CDD" id="cd11338">
    <property type="entry name" value="AmyAc_CMD"/>
    <property type="match status" value="1"/>
</dbReference>
<evidence type="ECO:0000256" key="1">
    <source>
        <dbReference type="ARBA" id="ARBA00022801"/>
    </source>
</evidence>
<keyword evidence="1" id="KW-0378">Hydrolase</keyword>
<protein>
    <recommendedName>
        <fullName evidence="3">Glycosyl hydrolase family 13 catalytic domain-containing protein</fullName>
    </recommendedName>
</protein>
<dbReference type="PANTHER" id="PTHR10357">
    <property type="entry name" value="ALPHA-AMYLASE FAMILY MEMBER"/>
    <property type="match status" value="1"/>
</dbReference>
<dbReference type="Gene3D" id="3.90.400.10">
    <property type="entry name" value="Oligo-1,6-glucosidase, Domain 2"/>
    <property type="match status" value="1"/>
</dbReference>
<dbReference type="SUPFAM" id="SSF51011">
    <property type="entry name" value="Glycosyl hydrolase domain"/>
    <property type="match status" value="1"/>
</dbReference>
<gene>
    <name evidence="4" type="ORF">LCGC14_1260450</name>
</gene>
<evidence type="ECO:0000256" key="2">
    <source>
        <dbReference type="ARBA" id="ARBA00023295"/>
    </source>
</evidence>
<dbReference type="GO" id="GO:0016798">
    <property type="term" value="F:hydrolase activity, acting on glycosyl bonds"/>
    <property type="evidence" value="ECO:0007669"/>
    <property type="project" value="UniProtKB-KW"/>
</dbReference>
<dbReference type="InterPro" id="IPR032091">
    <property type="entry name" value="Malt_amylase-like_C"/>
</dbReference>
<evidence type="ECO:0000313" key="4">
    <source>
        <dbReference type="EMBL" id="KKM88268.1"/>
    </source>
</evidence>
<name>A0A0F9L3E4_9ZZZZ</name>
<dbReference type="InterPro" id="IPR006047">
    <property type="entry name" value="GH13_cat_dom"/>
</dbReference>
<dbReference type="InterPro" id="IPR013780">
    <property type="entry name" value="Glyco_hydro_b"/>
</dbReference>
<evidence type="ECO:0000259" key="3">
    <source>
        <dbReference type="SMART" id="SM00642"/>
    </source>
</evidence>
<reference evidence="4" key="1">
    <citation type="journal article" date="2015" name="Nature">
        <title>Complex archaea that bridge the gap between prokaryotes and eukaryotes.</title>
        <authorList>
            <person name="Spang A."/>
            <person name="Saw J.H."/>
            <person name="Jorgensen S.L."/>
            <person name="Zaremba-Niedzwiedzka K."/>
            <person name="Martijn J."/>
            <person name="Lind A.E."/>
            <person name="van Eijk R."/>
            <person name="Schleper C."/>
            <person name="Guy L."/>
            <person name="Ettema T.J."/>
        </authorList>
    </citation>
    <scope>NUCLEOTIDE SEQUENCE</scope>
</reference>
<comment type="caution">
    <text evidence="4">The sequence shown here is derived from an EMBL/GenBank/DDBJ whole genome shotgun (WGS) entry which is preliminary data.</text>
</comment>
<dbReference type="AlphaFoldDB" id="A0A0F9L3E4"/>
<dbReference type="PANTHER" id="PTHR10357:SF210">
    <property type="entry name" value="MALTODEXTRIN GLUCOSIDASE"/>
    <property type="match status" value="1"/>
</dbReference>